<comment type="similarity">
    <text evidence="1">Belongs to the UPF0246 family.</text>
</comment>
<evidence type="ECO:0000256" key="1">
    <source>
        <dbReference type="HAMAP-Rule" id="MF_00652"/>
    </source>
</evidence>
<dbReference type="Pfam" id="PF03883">
    <property type="entry name" value="H2O2_YaaD"/>
    <property type="match status" value="1"/>
</dbReference>
<dbReference type="EMBL" id="CP106679">
    <property type="protein sequence ID" value="UXP31454.1"/>
    <property type="molecule type" value="Genomic_DNA"/>
</dbReference>
<dbReference type="NCBIfam" id="NF002542">
    <property type="entry name" value="PRK02101.1-3"/>
    <property type="match status" value="1"/>
</dbReference>
<reference evidence="2" key="1">
    <citation type="submission" date="2022-09" db="EMBL/GenBank/DDBJ databases">
        <title>Comparative genomics and taxonomic characterization of three novel marine species of genus Reichenbachiella exhibiting antioxidant and polysaccharide degradation activities.</title>
        <authorList>
            <person name="Muhammad N."/>
            <person name="Lee Y.-J."/>
            <person name="Ko J."/>
            <person name="Kim S.-G."/>
        </authorList>
    </citation>
    <scope>NUCLEOTIDE SEQUENCE</scope>
    <source>
        <strain evidence="2">BKB1-1</strain>
    </source>
</reference>
<evidence type="ECO:0000313" key="2">
    <source>
        <dbReference type="EMBL" id="UXP31454.1"/>
    </source>
</evidence>
<gene>
    <name evidence="2" type="primary">yaaA</name>
    <name evidence="2" type="ORF">N6H18_13955</name>
</gene>
<protein>
    <recommendedName>
        <fullName evidence="1">UPF0246 protein N6H18_13955</fullName>
    </recommendedName>
</protein>
<proteinExistence type="inferred from homology"/>
<dbReference type="PANTHER" id="PTHR30283:SF4">
    <property type="entry name" value="PEROXIDE STRESS RESISTANCE PROTEIN YAAA"/>
    <property type="match status" value="1"/>
</dbReference>
<accession>A0ABY6CNX7</accession>
<evidence type="ECO:0000313" key="3">
    <source>
        <dbReference type="Proteomes" id="UP001065174"/>
    </source>
</evidence>
<keyword evidence="3" id="KW-1185">Reference proteome</keyword>
<organism evidence="2 3">
    <name type="scientific">Reichenbachiella agarivorans</name>
    <dbReference type="NCBI Taxonomy" id="2979464"/>
    <lineage>
        <taxon>Bacteria</taxon>
        <taxon>Pseudomonadati</taxon>
        <taxon>Bacteroidota</taxon>
        <taxon>Cytophagia</taxon>
        <taxon>Cytophagales</taxon>
        <taxon>Reichenbachiellaceae</taxon>
        <taxon>Reichenbachiella</taxon>
    </lineage>
</organism>
<dbReference type="PANTHER" id="PTHR30283">
    <property type="entry name" value="PEROXIDE STRESS RESPONSE PROTEIN YAAA"/>
    <property type="match status" value="1"/>
</dbReference>
<name>A0ABY6CNX7_9BACT</name>
<sequence>MISLISPAKTLDFEENVSLETTFPRFPKETKELIAVLKQKSSTDLQELMSISENIADLNVKRYKTFNSSHNSKNSKASVYAFKGDVYLGLEANTLDTQGIDFAQKHLRILSGLYGLLRPLDLIQPYRLEMGTRLAFDDYNTLYSYWGDKIVKLLHSDLKKQGDNIIVNLASNEYFKSVDRKSLKAQVIDTEFKNMKDGSYKLISFFAKRARGLMARYIIEHQINDIESLKAFDYDGYFYDPKDSTASKLAFKRG</sequence>
<dbReference type="HAMAP" id="MF_00652">
    <property type="entry name" value="UPF0246"/>
    <property type="match status" value="1"/>
</dbReference>
<dbReference type="InterPro" id="IPR005583">
    <property type="entry name" value="YaaA"/>
</dbReference>
<dbReference type="RefSeq" id="WP_262308893.1">
    <property type="nucleotide sequence ID" value="NZ_CP106679.1"/>
</dbReference>
<dbReference type="Proteomes" id="UP001065174">
    <property type="component" value="Chromosome"/>
</dbReference>